<dbReference type="EMBL" id="AP027729">
    <property type="protein sequence ID" value="BDZ41446.1"/>
    <property type="molecule type" value="Genomic_DNA"/>
</dbReference>
<keyword evidence="8" id="KW-1185">Reference proteome</keyword>
<protein>
    <submittedName>
        <fullName evidence="7">Dehydrogenase</fullName>
    </submittedName>
</protein>
<dbReference type="InterPro" id="IPR055170">
    <property type="entry name" value="GFO_IDH_MocA-like_dom"/>
</dbReference>
<evidence type="ECO:0000256" key="1">
    <source>
        <dbReference type="ARBA" id="ARBA00010928"/>
    </source>
</evidence>
<evidence type="ECO:0000259" key="5">
    <source>
        <dbReference type="Pfam" id="PF01408"/>
    </source>
</evidence>
<comment type="similarity">
    <text evidence="1">Belongs to the Gfo/Idh/MocA family.</text>
</comment>
<feature type="region of interest" description="Disordered" evidence="4">
    <location>
        <begin position="339"/>
        <end position="365"/>
    </location>
</feature>
<dbReference type="Gene3D" id="3.40.50.720">
    <property type="entry name" value="NAD(P)-binding Rossmann-like Domain"/>
    <property type="match status" value="1"/>
</dbReference>
<dbReference type="PANTHER" id="PTHR22604">
    <property type="entry name" value="OXIDOREDUCTASES"/>
    <property type="match status" value="1"/>
</dbReference>
<dbReference type="Pfam" id="PF22725">
    <property type="entry name" value="GFO_IDH_MocA_C3"/>
    <property type="match status" value="1"/>
</dbReference>
<dbReference type="SUPFAM" id="SSF55347">
    <property type="entry name" value="Glyceraldehyde-3-phosphate dehydrogenase-like, C-terminal domain"/>
    <property type="match status" value="1"/>
</dbReference>
<dbReference type="Pfam" id="PF01408">
    <property type="entry name" value="GFO_IDH_MocA"/>
    <property type="match status" value="1"/>
</dbReference>
<proteinExistence type="inferred from homology"/>
<evidence type="ECO:0000256" key="2">
    <source>
        <dbReference type="ARBA" id="ARBA00023002"/>
    </source>
</evidence>
<evidence type="ECO:0000313" key="8">
    <source>
        <dbReference type="Proteomes" id="UP001321475"/>
    </source>
</evidence>
<gene>
    <name evidence="7" type="ORF">GCM10025865_07450</name>
</gene>
<sequence>MTAAQDDLLGAAPDPREAPAVRWGVLGAGGIAQVFTGSVRRGTRSTVVAVGSRDRAKAQAFADEHAPGATAHGSYEDLVADPDVDVVYVASPHSHHREHALLAIAAGKHVLVEKAFTRNEAEAREVLDAARDAGAFVMEAMWTRFLPHVAALRAAIARGEIGDVVNVSAAHGQNFPLDATHRLYDPALAGGALLDLGVYPVSFAHDILGAPDATVAVGALTETGVDGQISMVLSHGPRAQSTLQTSLWAIGANGAVITGSQGRIEVDGWFYTPTSFRVVRDDGSSWSYSGFDGEGKEYQAAEVARCVAAGLTESPRMTWDDTLAVMRTMDEVRRQVGVVYPGSSGTPSLGRSLLGRSPAGQRGGP</sequence>
<evidence type="ECO:0000313" key="7">
    <source>
        <dbReference type="EMBL" id="BDZ41446.1"/>
    </source>
</evidence>
<accession>A0ABN6XD11</accession>
<feature type="domain" description="Gfo/Idh/MocA-like oxidoreductase N-terminal" evidence="5">
    <location>
        <begin position="21"/>
        <end position="139"/>
    </location>
</feature>
<dbReference type="InterPro" id="IPR036291">
    <property type="entry name" value="NAD(P)-bd_dom_sf"/>
</dbReference>
<evidence type="ECO:0000256" key="4">
    <source>
        <dbReference type="SAM" id="MobiDB-lite"/>
    </source>
</evidence>
<keyword evidence="3" id="KW-0520">NAD</keyword>
<dbReference type="InterPro" id="IPR050984">
    <property type="entry name" value="Gfo/Idh/MocA_domain"/>
</dbReference>
<dbReference type="SUPFAM" id="SSF51735">
    <property type="entry name" value="NAD(P)-binding Rossmann-fold domains"/>
    <property type="match status" value="1"/>
</dbReference>
<evidence type="ECO:0000256" key="3">
    <source>
        <dbReference type="ARBA" id="ARBA00023027"/>
    </source>
</evidence>
<dbReference type="RefSeq" id="WP_286218593.1">
    <property type="nucleotide sequence ID" value="NZ_AP027729.1"/>
</dbReference>
<evidence type="ECO:0000259" key="6">
    <source>
        <dbReference type="Pfam" id="PF22725"/>
    </source>
</evidence>
<reference evidence="8" key="1">
    <citation type="journal article" date="2019" name="Int. J. Syst. Evol. Microbiol.">
        <title>The Global Catalogue of Microorganisms (GCM) 10K type strain sequencing project: providing services to taxonomists for standard genome sequencing and annotation.</title>
        <authorList>
            <consortium name="The Broad Institute Genomics Platform"/>
            <consortium name="The Broad Institute Genome Sequencing Center for Infectious Disease"/>
            <person name="Wu L."/>
            <person name="Ma J."/>
        </authorList>
    </citation>
    <scope>NUCLEOTIDE SEQUENCE [LARGE SCALE GENOMIC DNA]</scope>
    <source>
        <strain evidence="8">NBRC 108565</strain>
    </source>
</reference>
<organism evidence="7 8">
    <name type="scientific">Paraoerskovia sediminicola</name>
    <dbReference type="NCBI Taxonomy" id="1138587"/>
    <lineage>
        <taxon>Bacteria</taxon>
        <taxon>Bacillati</taxon>
        <taxon>Actinomycetota</taxon>
        <taxon>Actinomycetes</taxon>
        <taxon>Micrococcales</taxon>
        <taxon>Cellulomonadaceae</taxon>
        <taxon>Paraoerskovia</taxon>
    </lineage>
</organism>
<keyword evidence="2" id="KW-0560">Oxidoreductase</keyword>
<feature type="domain" description="GFO/IDH/MocA-like oxidoreductase" evidence="6">
    <location>
        <begin position="150"/>
        <end position="265"/>
    </location>
</feature>
<dbReference type="Proteomes" id="UP001321475">
    <property type="component" value="Chromosome"/>
</dbReference>
<name>A0ABN6XD11_9CELL</name>
<dbReference type="Gene3D" id="3.30.360.10">
    <property type="entry name" value="Dihydrodipicolinate Reductase, domain 2"/>
    <property type="match status" value="1"/>
</dbReference>
<dbReference type="InterPro" id="IPR000683">
    <property type="entry name" value="Gfo/Idh/MocA-like_OxRdtase_N"/>
</dbReference>
<dbReference type="PANTHER" id="PTHR22604:SF105">
    <property type="entry name" value="TRANS-1,2-DIHYDROBENZENE-1,2-DIOL DEHYDROGENASE"/>
    <property type="match status" value="1"/>
</dbReference>